<proteinExistence type="predicted"/>
<organism evidence="1 2">
    <name type="scientific">Paenibacillus helianthi</name>
    <dbReference type="NCBI Taxonomy" id="1349432"/>
    <lineage>
        <taxon>Bacteria</taxon>
        <taxon>Bacillati</taxon>
        <taxon>Bacillota</taxon>
        <taxon>Bacilli</taxon>
        <taxon>Bacillales</taxon>
        <taxon>Paenibacillaceae</taxon>
        <taxon>Paenibacillus</taxon>
    </lineage>
</organism>
<sequence length="74" mass="8965">MKQIYNLKPGITQITTHPAIVSEELKELTNYYENREMEYQLYNDPDVKELIKKQNIKLISWKEIRDLQRRNGLK</sequence>
<evidence type="ECO:0000313" key="2">
    <source>
        <dbReference type="Proteomes" id="UP000186058"/>
    </source>
</evidence>
<dbReference type="Gene3D" id="3.20.20.370">
    <property type="entry name" value="Glycoside hydrolase/deacetylase"/>
    <property type="match status" value="1"/>
</dbReference>
<dbReference type="EMBL" id="LVWI01000103">
    <property type="protein sequence ID" value="OKP77649.1"/>
    <property type="molecule type" value="Genomic_DNA"/>
</dbReference>
<accession>A0ABX3EEJ9</accession>
<evidence type="ECO:0000313" key="1">
    <source>
        <dbReference type="EMBL" id="OKP77649.1"/>
    </source>
</evidence>
<dbReference type="Proteomes" id="UP000186058">
    <property type="component" value="Unassembled WGS sequence"/>
</dbReference>
<keyword evidence="2" id="KW-1185">Reference proteome</keyword>
<gene>
    <name evidence="1" type="ORF">A3844_30005</name>
</gene>
<name>A0ABX3EEJ9_9BACL</name>
<dbReference type="InterPro" id="IPR011330">
    <property type="entry name" value="Glyco_hydro/deAcase_b/a-brl"/>
</dbReference>
<protein>
    <submittedName>
        <fullName evidence="1">Uncharacterized protein</fullName>
    </submittedName>
</protein>
<dbReference type="SUPFAM" id="SSF88713">
    <property type="entry name" value="Glycoside hydrolase/deacetylase"/>
    <property type="match status" value="1"/>
</dbReference>
<comment type="caution">
    <text evidence="1">The sequence shown here is derived from an EMBL/GenBank/DDBJ whole genome shotgun (WGS) entry which is preliminary data.</text>
</comment>
<reference evidence="1 2" key="1">
    <citation type="submission" date="2016-03" db="EMBL/GenBank/DDBJ databases">
        <authorList>
            <person name="Sant'Anna F.H."/>
            <person name="Ambrosini A."/>
            <person name="Souza R."/>
            <person name="Bach E."/>
            <person name="Fernandes G."/>
            <person name="Balsanelli E."/>
            <person name="Baura V.A."/>
            <person name="Souza E.M."/>
            <person name="Passaglia L."/>
        </authorList>
    </citation>
    <scope>NUCLEOTIDE SEQUENCE [LARGE SCALE GENOMIC DNA]</scope>
    <source>
        <strain evidence="1 2">P26E</strain>
    </source>
</reference>